<name>A0A4V2EX39_9BURK</name>
<sequence length="208" mass="22239">MAPTWLTCTVALAVCLGFVPLPVQPQTPAVRAAAVPASAPRPASPWTALADDGLHDPANPALGLLQQPAEALSTLPRDTAGNQVRWVQALDQGVIQPRANLSAATPVRVRDQDIIISKYGSMPAVLFPHRQHTLWLDCANCHDGLFKQQAGANRYSMQRILDGEQCGVCHGAVSFPLTECNRCHSVPNSALRGRPDVGPVRPVVEGRP</sequence>
<reference evidence="3 4" key="1">
    <citation type="submission" date="2019-02" db="EMBL/GenBank/DDBJ databases">
        <title>Genomic Encyclopedia of Type Strains, Phase IV (KMG-IV): sequencing the most valuable type-strain genomes for metagenomic binning, comparative biology and taxonomic classification.</title>
        <authorList>
            <person name="Goeker M."/>
        </authorList>
    </citation>
    <scope>NUCLEOTIDE SEQUENCE [LARGE SCALE GENOMIC DNA]</scope>
    <source>
        <strain evidence="3 4">DSM 10617</strain>
    </source>
</reference>
<evidence type="ECO:0000256" key="1">
    <source>
        <dbReference type="SAM" id="SignalP"/>
    </source>
</evidence>
<evidence type="ECO:0000313" key="4">
    <source>
        <dbReference type="Proteomes" id="UP000293433"/>
    </source>
</evidence>
<keyword evidence="1" id="KW-0732">Signal</keyword>
<gene>
    <name evidence="3" type="ORF">EV685_0429</name>
</gene>
<dbReference type="InterPro" id="IPR036280">
    <property type="entry name" value="Multihaem_cyt_sf"/>
</dbReference>
<dbReference type="Gene3D" id="3.90.10.10">
    <property type="entry name" value="Cytochrome C3"/>
    <property type="match status" value="1"/>
</dbReference>
<evidence type="ECO:0000313" key="3">
    <source>
        <dbReference type="EMBL" id="RZS58150.1"/>
    </source>
</evidence>
<organism evidence="3 4">
    <name type="scientific">Sphaerotilus mobilis</name>
    <dbReference type="NCBI Taxonomy" id="47994"/>
    <lineage>
        <taxon>Bacteria</taxon>
        <taxon>Pseudomonadati</taxon>
        <taxon>Pseudomonadota</taxon>
        <taxon>Betaproteobacteria</taxon>
        <taxon>Burkholderiales</taxon>
        <taxon>Sphaerotilaceae</taxon>
        <taxon>Sphaerotilus</taxon>
    </lineage>
</organism>
<keyword evidence="4" id="KW-1185">Reference proteome</keyword>
<feature type="chain" id="PRO_5020925199" evidence="1">
    <location>
        <begin position="26"/>
        <end position="208"/>
    </location>
</feature>
<comment type="caution">
    <text evidence="3">The sequence shown here is derived from an EMBL/GenBank/DDBJ whole genome shotgun (WGS) entry which is preliminary data.</text>
</comment>
<feature type="domain" description="Cytochrome c7-like" evidence="2">
    <location>
        <begin position="125"/>
        <end position="185"/>
    </location>
</feature>
<evidence type="ECO:0000259" key="2">
    <source>
        <dbReference type="Pfam" id="PF14522"/>
    </source>
</evidence>
<dbReference type="RefSeq" id="WP_130480326.1">
    <property type="nucleotide sequence ID" value="NZ_SGWV01000007.1"/>
</dbReference>
<dbReference type="Pfam" id="PF14522">
    <property type="entry name" value="Cytochrome_C7"/>
    <property type="match status" value="1"/>
</dbReference>
<feature type="signal peptide" evidence="1">
    <location>
        <begin position="1"/>
        <end position="25"/>
    </location>
</feature>
<dbReference type="NCBIfam" id="TIGR04257">
    <property type="entry name" value="nanowire_3heme"/>
    <property type="match status" value="1"/>
</dbReference>
<dbReference type="OrthoDB" id="7064487at2"/>
<proteinExistence type="predicted"/>
<dbReference type="AlphaFoldDB" id="A0A4V2EX39"/>
<dbReference type="Proteomes" id="UP000293433">
    <property type="component" value="Unassembled WGS sequence"/>
</dbReference>
<dbReference type="InterPro" id="IPR029467">
    <property type="entry name" value="Cyt_c7-like"/>
</dbReference>
<accession>A0A4V2EX39</accession>
<dbReference type="EMBL" id="SGWV01000007">
    <property type="protein sequence ID" value="RZS58150.1"/>
    <property type="molecule type" value="Genomic_DNA"/>
</dbReference>
<dbReference type="SUPFAM" id="SSF48695">
    <property type="entry name" value="Multiheme cytochromes"/>
    <property type="match status" value="1"/>
</dbReference>
<dbReference type="InterPro" id="IPR026352">
    <property type="entry name" value="Nanowire_3heme"/>
</dbReference>
<protein>
    <submittedName>
        <fullName evidence="3">C(7)-type cytochrome triheme protein</fullName>
    </submittedName>
</protein>